<protein>
    <recommendedName>
        <fullName evidence="1">DUF5641 domain-containing protein</fullName>
    </recommendedName>
</protein>
<organism evidence="2 3">
    <name type="scientific">Eumeta variegata</name>
    <name type="common">Bagworm moth</name>
    <name type="synonym">Eumeta japonica</name>
    <dbReference type="NCBI Taxonomy" id="151549"/>
    <lineage>
        <taxon>Eukaryota</taxon>
        <taxon>Metazoa</taxon>
        <taxon>Ecdysozoa</taxon>
        <taxon>Arthropoda</taxon>
        <taxon>Hexapoda</taxon>
        <taxon>Insecta</taxon>
        <taxon>Pterygota</taxon>
        <taxon>Neoptera</taxon>
        <taxon>Endopterygota</taxon>
        <taxon>Lepidoptera</taxon>
        <taxon>Glossata</taxon>
        <taxon>Ditrysia</taxon>
        <taxon>Tineoidea</taxon>
        <taxon>Psychidae</taxon>
        <taxon>Oiketicinae</taxon>
        <taxon>Eumeta</taxon>
    </lineage>
</organism>
<dbReference type="AlphaFoldDB" id="A0A4C1VPG7"/>
<evidence type="ECO:0000313" key="3">
    <source>
        <dbReference type="Proteomes" id="UP000299102"/>
    </source>
</evidence>
<evidence type="ECO:0000259" key="1">
    <source>
        <dbReference type="Pfam" id="PF18701"/>
    </source>
</evidence>
<proteinExistence type="predicted"/>
<dbReference type="EMBL" id="BGZK01000369">
    <property type="protein sequence ID" value="GBP39655.1"/>
    <property type="molecule type" value="Genomic_DNA"/>
</dbReference>
<name>A0A4C1VPG7_EUMVA</name>
<gene>
    <name evidence="2" type="ORF">EVAR_25479_1</name>
</gene>
<comment type="caution">
    <text evidence="2">The sequence shown here is derived from an EMBL/GenBank/DDBJ whole genome shotgun (WGS) entry which is preliminary data.</text>
</comment>
<dbReference type="GO" id="GO:0005506">
    <property type="term" value="F:iron ion binding"/>
    <property type="evidence" value="ECO:0007669"/>
    <property type="project" value="InterPro"/>
</dbReference>
<dbReference type="InterPro" id="IPR040676">
    <property type="entry name" value="DUF5641"/>
</dbReference>
<reference evidence="2 3" key="1">
    <citation type="journal article" date="2019" name="Commun. Biol.">
        <title>The bagworm genome reveals a unique fibroin gene that provides high tensile strength.</title>
        <authorList>
            <person name="Kono N."/>
            <person name="Nakamura H."/>
            <person name="Ohtoshi R."/>
            <person name="Tomita M."/>
            <person name="Numata K."/>
            <person name="Arakawa K."/>
        </authorList>
    </citation>
    <scope>NUCLEOTIDE SEQUENCE [LARGE SCALE GENOMIC DNA]</scope>
</reference>
<keyword evidence="3" id="KW-1185">Reference proteome</keyword>
<dbReference type="SUPFAM" id="SSF47175">
    <property type="entry name" value="Cytochromes"/>
    <property type="match status" value="1"/>
</dbReference>
<sequence>MDELSVKCLLYVDDQVIIAQSAYGLQEMANKMNDSFRKKGMKVNVAVFKAKAAWFGSASGLINSENKYRLWARFDDFSEYRTQFMEAHEALLATLDDCKSEYEAVLTKIDLKTRFEKKYVSDLQVLPTYDQIVSFWRRNFGSSITFHGMCENREVGCARTKRVRPCNLCNRTCRLFFLCFNPPLTKRTKQAAGLLGSTVGRHTRWVGVPLTPVQGAIPLGPARRCTIGAPRRSIFASQNSDLYLGHRHEMRPWCENHLSGRVTQIVQNIWKQLKFEYLHTLQQRYKWRDLAESSEIGDLVLIKQDNVPTLQWQRGRISKLHLRRDNMRVVHLQASTSVLHRVDTSLARLSIH</sequence>
<dbReference type="InterPro" id="IPR010980">
    <property type="entry name" value="Cyt_c/b562"/>
</dbReference>
<feature type="domain" description="DUF5641" evidence="1">
    <location>
        <begin position="261"/>
        <end position="347"/>
    </location>
</feature>
<dbReference type="Proteomes" id="UP000299102">
    <property type="component" value="Unassembled WGS sequence"/>
</dbReference>
<evidence type="ECO:0000313" key="2">
    <source>
        <dbReference type="EMBL" id="GBP39655.1"/>
    </source>
</evidence>
<accession>A0A4C1VPG7</accession>
<dbReference type="GO" id="GO:0020037">
    <property type="term" value="F:heme binding"/>
    <property type="evidence" value="ECO:0007669"/>
    <property type="project" value="InterPro"/>
</dbReference>
<dbReference type="GO" id="GO:0009055">
    <property type="term" value="F:electron transfer activity"/>
    <property type="evidence" value="ECO:0007669"/>
    <property type="project" value="InterPro"/>
</dbReference>
<dbReference type="Pfam" id="PF18701">
    <property type="entry name" value="DUF5641"/>
    <property type="match status" value="1"/>
</dbReference>
<dbReference type="GO" id="GO:0022900">
    <property type="term" value="P:electron transport chain"/>
    <property type="evidence" value="ECO:0007669"/>
    <property type="project" value="InterPro"/>
</dbReference>
<dbReference type="OrthoDB" id="1421278at2759"/>